<keyword evidence="6" id="KW-0858">Xylan degradation</keyword>
<dbReference type="InterPro" id="IPR017853">
    <property type="entry name" value="GH"/>
</dbReference>
<dbReference type="InterPro" id="IPR039514">
    <property type="entry name" value="6GAL-like"/>
</dbReference>
<name>A0A6A5ZD77_9PLEO</name>
<proteinExistence type="inferred from homology"/>
<comment type="similarity">
    <text evidence="1">Belongs to the glycosyl hydrolase 30 family.</text>
</comment>
<dbReference type="Gene3D" id="3.20.20.80">
    <property type="entry name" value="Glycosidases"/>
    <property type="match status" value="1"/>
</dbReference>
<feature type="signal peptide" evidence="4">
    <location>
        <begin position="1"/>
        <end position="23"/>
    </location>
</feature>
<dbReference type="Pfam" id="PF14587">
    <property type="entry name" value="Glyco_hydr_30_2"/>
    <property type="match status" value="1"/>
</dbReference>
<keyword evidence="2 4" id="KW-0732">Signal</keyword>
<keyword evidence="6" id="KW-0119">Carbohydrate metabolism</keyword>
<dbReference type="GO" id="GO:0045493">
    <property type="term" value="P:xylan catabolic process"/>
    <property type="evidence" value="ECO:0007669"/>
    <property type="project" value="UniProtKB-KW"/>
</dbReference>
<keyword evidence="6" id="KW-0624">Polysaccharide degradation</keyword>
<dbReference type="GO" id="GO:0006680">
    <property type="term" value="P:glucosylceramide catabolic process"/>
    <property type="evidence" value="ECO:0007669"/>
    <property type="project" value="TreeGrafter"/>
</dbReference>
<dbReference type="SUPFAM" id="SSF51445">
    <property type="entry name" value="(Trans)glycosidases"/>
    <property type="match status" value="1"/>
</dbReference>
<keyword evidence="7" id="KW-1185">Reference proteome</keyword>
<accession>A0A6A5ZD77</accession>
<evidence type="ECO:0000313" key="6">
    <source>
        <dbReference type="EMBL" id="KAF2117166.1"/>
    </source>
</evidence>
<evidence type="ECO:0000256" key="4">
    <source>
        <dbReference type="SAM" id="SignalP"/>
    </source>
</evidence>
<feature type="domain" description="Endo-beta-1,6-galactanase-like" evidence="5">
    <location>
        <begin position="35"/>
        <end position="263"/>
    </location>
</feature>
<dbReference type="InterPro" id="IPR001139">
    <property type="entry name" value="Glyco_hydro_30"/>
</dbReference>
<organism evidence="6 7">
    <name type="scientific">Lophiotrema nucula</name>
    <dbReference type="NCBI Taxonomy" id="690887"/>
    <lineage>
        <taxon>Eukaryota</taxon>
        <taxon>Fungi</taxon>
        <taxon>Dikarya</taxon>
        <taxon>Ascomycota</taxon>
        <taxon>Pezizomycotina</taxon>
        <taxon>Dothideomycetes</taxon>
        <taxon>Pleosporomycetidae</taxon>
        <taxon>Pleosporales</taxon>
        <taxon>Lophiotremataceae</taxon>
        <taxon>Lophiotrema</taxon>
    </lineage>
</organism>
<protein>
    <submittedName>
        <fullName evidence="6">Putative endo-exoxylanase</fullName>
    </submittedName>
</protein>
<dbReference type="AlphaFoldDB" id="A0A6A5ZD77"/>
<evidence type="ECO:0000259" key="5">
    <source>
        <dbReference type="Pfam" id="PF14587"/>
    </source>
</evidence>
<dbReference type="GO" id="GO:0004348">
    <property type="term" value="F:glucosylceramidase activity"/>
    <property type="evidence" value="ECO:0007669"/>
    <property type="project" value="InterPro"/>
</dbReference>
<dbReference type="Gene3D" id="2.60.40.1180">
    <property type="entry name" value="Golgi alpha-mannosidase II"/>
    <property type="match status" value="1"/>
</dbReference>
<dbReference type="OrthoDB" id="2012278at2759"/>
<reference evidence="6" key="1">
    <citation type="journal article" date="2020" name="Stud. Mycol.">
        <title>101 Dothideomycetes genomes: a test case for predicting lifestyles and emergence of pathogens.</title>
        <authorList>
            <person name="Haridas S."/>
            <person name="Albert R."/>
            <person name="Binder M."/>
            <person name="Bloem J."/>
            <person name="Labutti K."/>
            <person name="Salamov A."/>
            <person name="Andreopoulos B."/>
            <person name="Baker S."/>
            <person name="Barry K."/>
            <person name="Bills G."/>
            <person name="Bluhm B."/>
            <person name="Cannon C."/>
            <person name="Castanera R."/>
            <person name="Culley D."/>
            <person name="Daum C."/>
            <person name="Ezra D."/>
            <person name="Gonzalez J."/>
            <person name="Henrissat B."/>
            <person name="Kuo A."/>
            <person name="Liang C."/>
            <person name="Lipzen A."/>
            <person name="Lutzoni F."/>
            <person name="Magnuson J."/>
            <person name="Mondo S."/>
            <person name="Nolan M."/>
            <person name="Ohm R."/>
            <person name="Pangilinan J."/>
            <person name="Park H.-J."/>
            <person name="Ramirez L."/>
            <person name="Alfaro M."/>
            <person name="Sun H."/>
            <person name="Tritt A."/>
            <person name="Yoshinaga Y."/>
            <person name="Zwiers L.-H."/>
            <person name="Turgeon B."/>
            <person name="Goodwin S."/>
            <person name="Spatafora J."/>
            <person name="Crous P."/>
            <person name="Grigoriev I."/>
        </authorList>
    </citation>
    <scope>NUCLEOTIDE SEQUENCE</scope>
    <source>
        <strain evidence="6">CBS 627.86</strain>
    </source>
</reference>
<dbReference type="GO" id="GO:0016020">
    <property type="term" value="C:membrane"/>
    <property type="evidence" value="ECO:0007669"/>
    <property type="project" value="GOC"/>
</dbReference>
<dbReference type="EMBL" id="ML977319">
    <property type="protein sequence ID" value="KAF2117166.1"/>
    <property type="molecule type" value="Genomic_DNA"/>
</dbReference>
<evidence type="ECO:0000256" key="1">
    <source>
        <dbReference type="ARBA" id="ARBA00005382"/>
    </source>
</evidence>
<evidence type="ECO:0000256" key="3">
    <source>
        <dbReference type="ARBA" id="ARBA00022801"/>
    </source>
</evidence>
<gene>
    <name evidence="6" type="ORF">BDV96DRAFT_490543</name>
</gene>
<dbReference type="InterPro" id="IPR013780">
    <property type="entry name" value="Glyco_hydro_b"/>
</dbReference>
<keyword evidence="6" id="KW-0326">Glycosidase</keyword>
<dbReference type="PANTHER" id="PTHR11069:SF23">
    <property type="entry name" value="LYSOSOMAL ACID GLUCOSYLCERAMIDASE"/>
    <property type="match status" value="1"/>
</dbReference>
<sequence>MLYLLFFLGVLNLCIRFKPIASAASLPIKPLPTTVKVTVDTQTRYQTVDGFGVSEAFQRATYVQGKHGLSPVNQQRAMDLLFSNDNGAGLSILRNGIGSSPTYDLDWMKSIAPVSPGSPNATAKYEWDGDDAGQVWLTKGAIERGANLVYANAWSAPGYMKTNGNDSNGGYLCGVRATNCSSGDWRQAYADYLVQLLRFYQEKEGIAITHLGFVNEPDLNQTYASMFSDGFQAADFLGILRPTLAKAGLGLVQIVCCEATGWSDGADLLAELQSVPGAEDMLDIYSVHGYSTNPTLPLNTSHKVWQTEWADLDGKWNPAWDNLGKDGEGISWANKIQQAFTLSNVSGFLYWIGAEQGDSNSALVHLQNDTVAASGRLWAFAQFSRFVKPGAIRLDTKSSIGYVGASAFVNVNGGNAIQVINNGHVDVLAEVEVQGVDDKGYAGSWITNNENDLTRDDVPTIHGVFNGLTFNVTIPKRSMMSFLL</sequence>
<keyword evidence="3 6" id="KW-0378">Hydrolase</keyword>
<evidence type="ECO:0000256" key="2">
    <source>
        <dbReference type="ARBA" id="ARBA00022729"/>
    </source>
</evidence>
<dbReference type="Proteomes" id="UP000799770">
    <property type="component" value="Unassembled WGS sequence"/>
</dbReference>
<dbReference type="PANTHER" id="PTHR11069">
    <property type="entry name" value="GLUCOSYLCERAMIDASE"/>
    <property type="match status" value="1"/>
</dbReference>
<evidence type="ECO:0000313" key="7">
    <source>
        <dbReference type="Proteomes" id="UP000799770"/>
    </source>
</evidence>
<feature type="chain" id="PRO_5025457072" evidence="4">
    <location>
        <begin position="24"/>
        <end position="484"/>
    </location>
</feature>